<organism evidence="2 3">
    <name type="scientific">Eumeta variegata</name>
    <name type="common">Bagworm moth</name>
    <name type="synonym">Eumeta japonica</name>
    <dbReference type="NCBI Taxonomy" id="151549"/>
    <lineage>
        <taxon>Eukaryota</taxon>
        <taxon>Metazoa</taxon>
        <taxon>Ecdysozoa</taxon>
        <taxon>Arthropoda</taxon>
        <taxon>Hexapoda</taxon>
        <taxon>Insecta</taxon>
        <taxon>Pterygota</taxon>
        <taxon>Neoptera</taxon>
        <taxon>Endopterygota</taxon>
        <taxon>Lepidoptera</taxon>
        <taxon>Glossata</taxon>
        <taxon>Ditrysia</taxon>
        <taxon>Tineoidea</taxon>
        <taxon>Psychidae</taxon>
        <taxon>Oiketicinae</taxon>
        <taxon>Eumeta</taxon>
    </lineage>
</organism>
<proteinExistence type="predicted"/>
<dbReference type="EMBL" id="BGZK01000852">
    <property type="protein sequence ID" value="GBP62886.1"/>
    <property type="molecule type" value="Genomic_DNA"/>
</dbReference>
<reference evidence="2 3" key="1">
    <citation type="journal article" date="2019" name="Commun. Biol.">
        <title>The bagworm genome reveals a unique fibroin gene that provides high tensile strength.</title>
        <authorList>
            <person name="Kono N."/>
            <person name="Nakamura H."/>
            <person name="Ohtoshi R."/>
            <person name="Tomita M."/>
            <person name="Numata K."/>
            <person name="Arakawa K."/>
        </authorList>
    </citation>
    <scope>NUCLEOTIDE SEQUENCE [LARGE SCALE GENOMIC DNA]</scope>
</reference>
<feature type="compositionally biased region" description="Polar residues" evidence="1">
    <location>
        <begin position="137"/>
        <end position="155"/>
    </location>
</feature>
<sequence length="155" mass="18084">MRGREPRRSMRHNRESVYRAHVALMCEICEVHGHVPCRPPAATCEARTAMSEQQTSLNIEMLSFILTTHRKNPYSEVTVKENPKCELTRRTASISISNFLKHKRGRENQDGPTPVGYRHCRKIRPPRCRRSRRNLKTMETSTRFRQRGPPSTRTT</sequence>
<name>A0A4C1XG74_EUMVA</name>
<protein>
    <submittedName>
        <fullName evidence="2">Uncharacterized protein</fullName>
    </submittedName>
</protein>
<keyword evidence="3" id="KW-1185">Reference proteome</keyword>
<dbReference type="AlphaFoldDB" id="A0A4C1XG74"/>
<evidence type="ECO:0000313" key="3">
    <source>
        <dbReference type="Proteomes" id="UP000299102"/>
    </source>
</evidence>
<comment type="caution">
    <text evidence="2">The sequence shown here is derived from an EMBL/GenBank/DDBJ whole genome shotgun (WGS) entry which is preliminary data.</text>
</comment>
<dbReference type="Proteomes" id="UP000299102">
    <property type="component" value="Unassembled WGS sequence"/>
</dbReference>
<evidence type="ECO:0000256" key="1">
    <source>
        <dbReference type="SAM" id="MobiDB-lite"/>
    </source>
</evidence>
<accession>A0A4C1XG74</accession>
<feature type="region of interest" description="Disordered" evidence="1">
    <location>
        <begin position="130"/>
        <end position="155"/>
    </location>
</feature>
<evidence type="ECO:0000313" key="2">
    <source>
        <dbReference type="EMBL" id="GBP62886.1"/>
    </source>
</evidence>
<gene>
    <name evidence="2" type="ORF">EVAR_24991_1</name>
</gene>